<accession>A0A6C0F8A4</accession>
<protein>
    <recommendedName>
        <fullName evidence="7">PDZ domain-containing protein</fullName>
    </recommendedName>
</protein>
<name>A0A6C0F8A4_9ZZZZ</name>
<organism evidence="6">
    <name type="scientific">viral metagenome</name>
    <dbReference type="NCBI Taxonomy" id="1070528"/>
    <lineage>
        <taxon>unclassified sequences</taxon>
        <taxon>metagenomes</taxon>
        <taxon>organismal metagenomes</taxon>
    </lineage>
</organism>
<reference evidence="6" key="1">
    <citation type="journal article" date="2020" name="Nature">
        <title>Giant virus diversity and host interactions through global metagenomics.</title>
        <authorList>
            <person name="Schulz F."/>
            <person name="Roux S."/>
            <person name="Paez-Espino D."/>
            <person name="Jungbluth S."/>
            <person name="Walsh D.A."/>
            <person name="Denef V.J."/>
            <person name="McMahon K.D."/>
            <person name="Konstantinidis K.T."/>
            <person name="Eloe-Fadrosh E.A."/>
            <person name="Kyrpides N.C."/>
            <person name="Woyke T."/>
        </authorList>
    </citation>
    <scope>NUCLEOTIDE SEQUENCE</scope>
    <source>
        <strain evidence="6">GVMAG-S-ERX555967-131</strain>
    </source>
</reference>
<evidence type="ECO:0000313" key="6">
    <source>
        <dbReference type="EMBL" id="QHT37081.1"/>
    </source>
</evidence>
<dbReference type="GO" id="GO:0006508">
    <property type="term" value="P:proteolysis"/>
    <property type="evidence" value="ECO:0007669"/>
    <property type="project" value="UniProtKB-KW"/>
</dbReference>
<evidence type="ECO:0000256" key="3">
    <source>
        <dbReference type="ARBA" id="ARBA00022729"/>
    </source>
</evidence>
<keyword evidence="2" id="KW-0645">Protease</keyword>
<dbReference type="AlphaFoldDB" id="A0A6C0F8A4"/>
<dbReference type="InterPro" id="IPR043504">
    <property type="entry name" value="Peptidase_S1_PA_chymotrypsin"/>
</dbReference>
<evidence type="ECO:0000256" key="1">
    <source>
        <dbReference type="ARBA" id="ARBA00008764"/>
    </source>
</evidence>
<keyword evidence="3" id="KW-0732">Signal</keyword>
<keyword evidence="5" id="KW-0720">Serine protease</keyword>
<evidence type="ECO:0008006" key="7">
    <source>
        <dbReference type="Google" id="ProtNLM"/>
    </source>
</evidence>
<evidence type="ECO:0000256" key="5">
    <source>
        <dbReference type="ARBA" id="ARBA00022825"/>
    </source>
</evidence>
<dbReference type="PRINTS" id="PR00839">
    <property type="entry name" value="V8PROTEASE"/>
</dbReference>
<sequence length="296" mass="33608">MKCDIVKIIVKSNSNYNCGTGFFINNNNIITAAHIIDINNKNTIYILFYNAIIEVEEICRDNLLDISILKTQNKMINKKIKCAEFSSIPIEIGEYCYTIGYELTENTLICKTGTIIQKSSVNNELFDQLKTSIQCSKGISGSPIFNKSDKLIGIITWSENSICGCANFECIKIFIDSYLTNKKHIHNHCEIQSTPLSVIDIIENKIMRLYKNVHGALVTKSNVTNIKKNDIVLSINNHIVNNEQSIEKICYQKEGSLSFSVLNYNPKSHKYDVLKQISVNLKNHETYSPYKSTNLL</sequence>
<evidence type="ECO:0000256" key="4">
    <source>
        <dbReference type="ARBA" id="ARBA00022801"/>
    </source>
</evidence>
<proteinExistence type="inferred from homology"/>
<comment type="similarity">
    <text evidence="1">Belongs to the peptidase S1B family.</text>
</comment>
<dbReference type="GO" id="GO:0008236">
    <property type="term" value="F:serine-type peptidase activity"/>
    <property type="evidence" value="ECO:0007669"/>
    <property type="project" value="UniProtKB-KW"/>
</dbReference>
<dbReference type="Pfam" id="PF13365">
    <property type="entry name" value="Trypsin_2"/>
    <property type="match status" value="1"/>
</dbReference>
<dbReference type="Gene3D" id="2.40.10.10">
    <property type="entry name" value="Trypsin-like serine proteases"/>
    <property type="match status" value="2"/>
</dbReference>
<dbReference type="InterPro" id="IPR008256">
    <property type="entry name" value="Peptidase_S1B"/>
</dbReference>
<dbReference type="SUPFAM" id="SSF50494">
    <property type="entry name" value="Trypsin-like serine proteases"/>
    <property type="match status" value="1"/>
</dbReference>
<dbReference type="EMBL" id="MN738789">
    <property type="protein sequence ID" value="QHT37081.1"/>
    <property type="molecule type" value="Genomic_DNA"/>
</dbReference>
<dbReference type="InterPro" id="IPR009003">
    <property type="entry name" value="Peptidase_S1_PA"/>
</dbReference>
<evidence type="ECO:0000256" key="2">
    <source>
        <dbReference type="ARBA" id="ARBA00022670"/>
    </source>
</evidence>
<keyword evidence="4" id="KW-0378">Hydrolase</keyword>